<organism evidence="1 2">
    <name type="scientific">Tribolium castaneum</name>
    <name type="common">Red flour beetle</name>
    <dbReference type="NCBI Taxonomy" id="7070"/>
    <lineage>
        <taxon>Eukaryota</taxon>
        <taxon>Metazoa</taxon>
        <taxon>Ecdysozoa</taxon>
        <taxon>Arthropoda</taxon>
        <taxon>Hexapoda</taxon>
        <taxon>Insecta</taxon>
        <taxon>Pterygota</taxon>
        <taxon>Neoptera</taxon>
        <taxon>Endopterygota</taxon>
        <taxon>Coleoptera</taxon>
        <taxon>Polyphaga</taxon>
        <taxon>Cucujiformia</taxon>
        <taxon>Tenebrionidae</taxon>
        <taxon>Tenebrionidae incertae sedis</taxon>
        <taxon>Tribolium</taxon>
    </lineage>
</organism>
<evidence type="ECO:0000313" key="2">
    <source>
        <dbReference type="Proteomes" id="UP000007266"/>
    </source>
</evidence>
<accession>A0A139WE44</accession>
<dbReference type="InParanoid" id="A0A139WE44"/>
<keyword evidence="2" id="KW-1185">Reference proteome</keyword>
<dbReference type="Proteomes" id="UP000007266">
    <property type="component" value="Linkage group 7"/>
</dbReference>
<reference evidence="1 2" key="1">
    <citation type="journal article" date="2008" name="Nature">
        <title>The genome of the model beetle and pest Tribolium castaneum.</title>
        <authorList>
            <consortium name="Tribolium Genome Sequencing Consortium"/>
            <person name="Richards S."/>
            <person name="Gibbs R.A."/>
            <person name="Weinstock G.M."/>
            <person name="Brown S.J."/>
            <person name="Denell R."/>
            <person name="Beeman R.W."/>
            <person name="Gibbs R."/>
            <person name="Beeman R.W."/>
            <person name="Brown S.J."/>
            <person name="Bucher G."/>
            <person name="Friedrich M."/>
            <person name="Grimmelikhuijzen C.J."/>
            <person name="Klingler M."/>
            <person name="Lorenzen M."/>
            <person name="Richards S."/>
            <person name="Roth S."/>
            <person name="Schroder R."/>
            <person name="Tautz D."/>
            <person name="Zdobnov E.M."/>
            <person name="Muzny D."/>
            <person name="Gibbs R.A."/>
            <person name="Weinstock G.M."/>
            <person name="Attaway T."/>
            <person name="Bell S."/>
            <person name="Buhay C.J."/>
            <person name="Chandrabose M.N."/>
            <person name="Chavez D."/>
            <person name="Clerk-Blankenburg K.P."/>
            <person name="Cree A."/>
            <person name="Dao M."/>
            <person name="Davis C."/>
            <person name="Chacko J."/>
            <person name="Dinh H."/>
            <person name="Dugan-Rocha S."/>
            <person name="Fowler G."/>
            <person name="Garner T.T."/>
            <person name="Garnes J."/>
            <person name="Gnirke A."/>
            <person name="Hawes A."/>
            <person name="Hernandez J."/>
            <person name="Hines S."/>
            <person name="Holder M."/>
            <person name="Hume J."/>
            <person name="Jhangiani S.N."/>
            <person name="Joshi V."/>
            <person name="Khan Z.M."/>
            <person name="Jackson L."/>
            <person name="Kovar C."/>
            <person name="Kowis A."/>
            <person name="Lee S."/>
            <person name="Lewis L.R."/>
            <person name="Margolis J."/>
            <person name="Morgan M."/>
            <person name="Nazareth L.V."/>
            <person name="Nguyen N."/>
            <person name="Okwuonu G."/>
            <person name="Parker D."/>
            <person name="Richards S."/>
            <person name="Ruiz S.J."/>
            <person name="Santibanez J."/>
            <person name="Savard J."/>
            <person name="Scherer S.E."/>
            <person name="Schneider B."/>
            <person name="Sodergren E."/>
            <person name="Tautz D."/>
            <person name="Vattahil S."/>
            <person name="Villasana D."/>
            <person name="White C.S."/>
            <person name="Wright R."/>
            <person name="Park Y."/>
            <person name="Beeman R.W."/>
            <person name="Lord J."/>
            <person name="Oppert B."/>
            <person name="Lorenzen M."/>
            <person name="Brown S."/>
            <person name="Wang L."/>
            <person name="Savard J."/>
            <person name="Tautz D."/>
            <person name="Richards S."/>
            <person name="Weinstock G."/>
            <person name="Gibbs R.A."/>
            <person name="Liu Y."/>
            <person name="Worley K."/>
            <person name="Weinstock G."/>
            <person name="Elsik C.G."/>
            <person name="Reese J.T."/>
            <person name="Elhaik E."/>
            <person name="Landan G."/>
            <person name="Graur D."/>
            <person name="Arensburger P."/>
            <person name="Atkinson P."/>
            <person name="Beeman R.W."/>
            <person name="Beidler J."/>
            <person name="Brown S.J."/>
            <person name="Demuth J.P."/>
            <person name="Drury D.W."/>
            <person name="Du Y.Z."/>
            <person name="Fujiwara H."/>
            <person name="Lorenzen M."/>
            <person name="Maselli V."/>
            <person name="Osanai M."/>
            <person name="Park Y."/>
            <person name="Robertson H.M."/>
            <person name="Tu Z."/>
            <person name="Wang J.J."/>
            <person name="Wang S."/>
            <person name="Richards S."/>
            <person name="Song H."/>
            <person name="Zhang L."/>
            <person name="Sodergren E."/>
            <person name="Werner D."/>
            <person name="Stanke M."/>
            <person name="Morgenstern B."/>
            <person name="Solovyev V."/>
            <person name="Kosarev P."/>
            <person name="Brown G."/>
            <person name="Chen H.C."/>
            <person name="Ermolaeva O."/>
            <person name="Hlavina W."/>
            <person name="Kapustin Y."/>
            <person name="Kiryutin B."/>
            <person name="Kitts P."/>
            <person name="Maglott D."/>
            <person name="Pruitt K."/>
            <person name="Sapojnikov V."/>
            <person name="Souvorov A."/>
            <person name="Mackey A.J."/>
            <person name="Waterhouse R.M."/>
            <person name="Wyder S."/>
            <person name="Zdobnov E.M."/>
            <person name="Zdobnov E.M."/>
            <person name="Wyder S."/>
            <person name="Kriventseva E.V."/>
            <person name="Kadowaki T."/>
            <person name="Bork P."/>
            <person name="Aranda M."/>
            <person name="Bao R."/>
            <person name="Beermann A."/>
            <person name="Berns N."/>
            <person name="Bolognesi R."/>
            <person name="Bonneton F."/>
            <person name="Bopp D."/>
            <person name="Brown S.J."/>
            <person name="Bucher G."/>
            <person name="Butts T."/>
            <person name="Chaumot A."/>
            <person name="Denell R.E."/>
            <person name="Ferrier D.E."/>
            <person name="Friedrich M."/>
            <person name="Gordon C.M."/>
            <person name="Jindra M."/>
            <person name="Klingler M."/>
            <person name="Lan Q."/>
            <person name="Lattorff H.M."/>
            <person name="Laudet V."/>
            <person name="von Levetsow C."/>
            <person name="Liu Z."/>
            <person name="Lutz R."/>
            <person name="Lynch J.A."/>
            <person name="da Fonseca R.N."/>
            <person name="Posnien N."/>
            <person name="Reuter R."/>
            <person name="Roth S."/>
            <person name="Savard J."/>
            <person name="Schinko J.B."/>
            <person name="Schmitt C."/>
            <person name="Schoppmeier M."/>
            <person name="Schroder R."/>
            <person name="Shippy T.D."/>
            <person name="Simonnet F."/>
            <person name="Marques-Souza H."/>
            <person name="Tautz D."/>
            <person name="Tomoyasu Y."/>
            <person name="Trauner J."/>
            <person name="Van der Zee M."/>
            <person name="Vervoort M."/>
            <person name="Wittkopp N."/>
            <person name="Wimmer E.A."/>
            <person name="Yang X."/>
            <person name="Jones A.K."/>
            <person name="Sattelle D.B."/>
            <person name="Ebert P.R."/>
            <person name="Nelson D."/>
            <person name="Scott J.G."/>
            <person name="Beeman R.W."/>
            <person name="Muthukrishnan S."/>
            <person name="Kramer K.J."/>
            <person name="Arakane Y."/>
            <person name="Beeman R.W."/>
            <person name="Zhu Q."/>
            <person name="Hogenkamp D."/>
            <person name="Dixit R."/>
            <person name="Oppert B."/>
            <person name="Jiang H."/>
            <person name="Zou Z."/>
            <person name="Marshall J."/>
            <person name="Elpidina E."/>
            <person name="Vinokurov K."/>
            <person name="Oppert C."/>
            <person name="Zou Z."/>
            <person name="Evans J."/>
            <person name="Lu Z."/>
            <person name="Zhao P."/>
            <person name="Sumathipala N."/>
            <person name="Altincicek B."/>
            <person name="Vilcinskas A."/>
            <person name="Williams M."/>
            <person name="Hultmark D."/>
            <person name="Hetru C."/>
            <person name="Jiang H."/>
            <person name="Grimmelikhuijzen C.J."/>
            <person name="Hauser F."/>
            <person name="Cazzamali G."/>
            <person name="Williamson M."/>
            <person name="Park Y."/>
            <person name="Li B."/>
            <person name="Tanaka Y."/>
            <person name="Predel R."/>
            <person name="Neupert S."/>
            <person name="Schachtner J."/>
            <person name="Verleyen P."/>
            <person name="Raible F."/>
            <person name="Bork P."/>
            <person name="Friedrich M."/>
            <person name="Walden K.K."/>
            <person name="Robertson H.M."/>
            <person name="Angeli S."/>
            <person name="Foret S."/>
            <person name="Bucher G."/>
            <person name="Schuetz S."/>
            <person name="Maleszka R."/>
            <person name="Wimmer E.A."/>
            <person name="Beeman R.W."/>
            <person name="Lorenzen M."/>
            <person name="Tomoyasu Y."/>
            <person name="Miller S.C."/>
            <person name="Grossmann D."/>
            <person name="Bucher G."/>
        </authorList>
    </citation>
    <scope>NUCLEOTIDE SEQUENCE [LARGE SCALE GENOMIC DNA]</scope>
    <source>
        <strain evidence="1 2">Georgia GA2</strain>
    </source>
</reference>
<dbReference type="AlphaFoldDB" id="A0A139WE44"/>
<name>A0A139WE44_TRICA</name>
<protein>
    <submittedName>
        <fullName evidence="1">Uncharacterized protein</fullName>
    </submittedName>
</protein>
<gene>
    <name evidence="1" type="primary">AUGUSTUS-3.0.2_33887</name>
    <name evidence="1" type="ORF">TcasGA2_TC033887</name>
</gene>
<proteinExistence type="predicted"/>
<reference evidence="1 2" key="2">
    <citation type="journal article" date="2010" name="Nucleic Acids Res.">
        <title>BeetleBase in 2010: revisions to provide comprehensive genomic information for Tribolium castaneum.</title>
        <authorList>
            <person name="Kim H.S."/>
            <person name="Murphy T."/>
            <person name="Xia J."/>
            <person name="Caragea D."/>
            <person name="Park Y."/>
            <person name="Beeman R.W."/>
            <person name="Lorenzen M.D."/>
            <person name="Butcher S."/>
            <person name="Manak J.R."/>
            <person name="Brown S.J."/>
        </authorList>
    </citation>
    <scope>GENOME REANNOTATION</scope>
    <source>
        <strain evidence="1 2">Georgia GA2</strain>
    </source>
</reference>
<dbReference type="EMBL" id="KQ971355">
    <property type="protein sequence ID" value="KYB26206.1"/>
    <property type="molecule type" value="Genomic_DNA"/>
</dbReference>
<evidence type="ECO:0000313" key="1">
    <source>
        <dbReference type="EMBL" id="KYB26206.1"/>
    </source>
</evidence>
<sequence>MESFTEYLQSLTITNILHMFQYRTLKSANYLRSAVNCVNSKIIFESGSLNELEKTLYAALVDKLRLYENQEKQNISTTNSFTTQADKMLNNSVEENGSFQGRSNLLDMNNFYIENFTLQSPCNNRVIEGEEEIDYENLVPSTSKQHNTLNLSNQERGGGSVNNIRRNSTMPLYLHNNSSSKGGTFVRAQSTTCLIKNKIFKICALYFLHCGIWFHKRMTGKRISLTLLKKSAPKRLKPQEVIEKATVPLPSTSSAVKSRALVSSPIPSYTPQDVITPDEWSDSSLGQSLIQLFDKVEKDEREKLE</sequence>